<dbReference type="InterPro" id="IPR005835">
    <property type="entry name" value="NTP_transferase_dom"/>
</dbReference>
<dbReference type="Pfam" id="PF00483">
    <property type="entry name" value="NTP_transferase"/>
    <property type="match status" value="1"/>
</dbReference>
<feature type="domain" description="Nucleotidyl transferase" evidence="1">
    <location>
        <begin position="12"/>
        <end position="222"/>
    </location>
</feature>
<dbReference type="SUPFAM" id="SSF53448">
    <property type="entry name" value="Nucleotide-diphospho-sugar transferases"/>
    <property type="match status" value="1"/>
</dbReference>
<dbReference type="RefSeq" id="WP_312640118.1">
    <property type="nucleotide sequence ID" value="NZ_CP116967.1"/>
</dbReference>
<dbReference type="Gene3D" id="3.90.550.10">
    <property type="entry name" value="Spore Coat Polysaccharide Biosynthesis Protein SpsA, Chain A"/>
    <property type="match status" value="1"/>
</dbReference>
<dbReference type="KEGG" id="nall:PP769_11085"/>
<evidence type="ECO:0000259" key="1">
    <source>
        <dbReference type="Pfam" id="PF00483"/>
    </source>
</evidence>
<dbReference type="GO" id="GO:0004475">
    <property type="term" value="F:mannose-1-phosphate guanylyltransferase (GTP) activity"/>
    <property type="evidence" value="ECO:0007669"/>
    <property type="project" value="TreeGrafter"/>
</dbReference>
<reference evidence="2 3" key="1">
    <citation type="submission" date="2023-01" db="EMBL/GenBank/DDBJ databases">
        <title>Cultivation and genomic characterization of new, ubiquitous marine nitrite-oxidizing bacteria from the Nitrospirales.</title>
        <authorList>
            <person name="Mueller A.J."/>
            <person name="Daebeler A."/>
            <person name="Herbold C.W."/>
            <person name="Kirkegaard R.H."/>
            <person name="Daims H."/>
        </authorList>
    </citation>
    <scope>NUCLEOTIDE SEQUENCE [LARGE SCALE GENOMIC DNA]</scope>
    <source>
        <strain evidence="2 3">VA</strain>
    </source>
</reference>
<dbReference type="InterPro" id="IPR051161">
    <property type="entry name" value="Mannose-6P_isomerase_type2"/>
</dbReference>
<evidence type="ECO:0000313" key="2">
    <source>
        <dbReference type="EMBL" id="WNM56526.1"/>
    </source>
</evidence>
<dbReference type="AlphaFoldDB" id="A0AA96G7Z8"/>
<dbReference type="PANTHER" id="PTHR46390">
    <property type="entry name" value="MANNOSE-1-PHOSPHATE GUANYLYLTRANSFERASE"/>
    <property type="match status" value="1"/>
</dbReference>
<gene>
    <name evidence="2" type="ORF">PP769_11085</name>
</gene>
<dbReference type="InterPro" id="IPR029044">
    <property type="entry name" value="Nucleotide-diphossugar_trans"/>
</dbReference>
<name>A0AA96G7Z8_9BACT</name>
<dbReference type="Proteomes" id="UP001302719">
    <property type="component" value="Chromosome"/>
</dbReference>
<evidence type="ECO:0000313" key="3">
    <source>
        <dbReference type="Proteomes" id="UP001302719"/>
    </source>
</evidence>
<dbReference type="GO" id="GO:0009298">
    <property type="term" value="P:GDP-mannose biosynthetic process"/>
    <property type="evidence" value="ECO:0007669"/>
    <property type="project" value="TreeGrafter"/>
</dbReference>
<organism evidence="2 3">
    <name type="scientific">Candidatus Nitrospira allomarina</name>
    <dbReference type="NCBI Taxonomy" id="3020900"/>
    <lineage>
        <taxon>Bacteria</taxon>
        <taxon>Pseudomonadati</taxon>
        <taxon>Nitrospirota</taxon>
        <taxon>Nitrospiria</taxon>
        <taxon>Nitrospirales</taxon>
        <taxon>Nitrospiraceae</taxon>
        <taxon>Nitrospira</taxon>
    </lineage>
</organism>
<proteinExistence type="predicted"/>
<sequence>MAVQTLPSSVWSIVLAGGEGERIRPSIQQWLGYPVPKQYCTFVGTRSMLQHTWDRADQIGQPRKKVTVVGRTHQQRLEHHCTRQDEGTLIFQPRNCDTAPGVFLPLTYVKAWDPHAVVVLLPADHFICPEDRFVSAVRRAVRAVEFLSDRMILMGVRPSHLELDYGWISVGGVLGWSGGTSIRRIQSFVEKPAALDGKRMMSEGALWNTLVLVTKVETLWKSGWLCFPDMMDRFEGLRRQIGTPAEGSTLQAMYQDMPTRNFSRDVLQPLAGQLGVMELNDVTWSDWGRPERIVETLRSIGKKPAFPMEAFMGAGASFNTQIPQDMGYPYLSC</sequence>
<dbReference type="PANTHER" id="PTHR46390:SF1">
    <property type="entry name" value="MANNOSE-1-PHOSPHATE GUANYLYLTRANSFERASE"/>
    <property type="match status" value="1"/>
</dbReference>
<dbReference type="EMBL" id="CP116967">
    <property type="protein sequence ID" value="WNM56526.1"/>
    <property type="molecule type" value="Genomic_DNA"/>
</dbReference>
<accession>A0AA96G7Z8</accession>
<keyword evidence="3" id="KW-1185">Reference proteome</keyword>
<protein>
    <submittedName>
        <fullName evidence="2">Sugar phosphate nucleotidyltransferase</fullName>
    </submittedName>
</protein>